<protein>
    <submittedName>
        <fullName evidence="2">DUF1467 family protein</fullName>
    </submittedName>
</protein>
<reference evidence="2 3" key="1">
    <citation type="journal article" date="2018" name="Microbiome">
        <title>Fine metagenomic profile of the Mediterranean stratified and mixed water columns revealed by assembly and recruitment.</title>
        <authorList>
            <person name="Haro-Moreno J.M."/>
            <person name="Lopez-Perez M."/>
            <person name="De La Torre J.R."/>
            <person name="Picazo A."/>
            <person name="Camacho A."/>
            <person name="Rodriguez-Valera F."/>
        </authorList>
    </citation>
    <scope>NUCLEOTIDE SEQUENCE [LARGE SCALE GENOMIC DNA]</scope>
    <source>
        <strain evidence="2">MED-G55</strain>
    </source>
</reference>
<keyword evidence="1" id="KW-0812">Transmembrane</keyword>
<name>A0A368DZK9_9PROT</name>
<feature type="transmembrane region" description="Helical" evidence="1">
    <location>
        <begin position="56"/>
        <end position="74"/>
    </location>
</feature>
<sequence>MIDIGFTFGVAIYGMIWFVTLFTVLPFGVVTQDEAGDVEPGSPGSAPANIRIGRKLLITTLVSTVLFIIVYWLLTSDILVGI</sequence>
<accession>A0A368DZK9</accession>
<keyword evidence="1" id="KW-0472">Membrane</keyword>
<organism evidence="2 3">
    <name type="scientific">PS1 clade bacterium</name>
    <dbReference type="NCBI Taxonomy" id="2175152"/>
    <lineage>
        <taxon>Bacteria</taxon>
        <taxon>Pseudomonadati</taxon>
        <taxon>Pseudomonadota</taxon>
        <taxon>Alphaproteobacteria</taxon>
        <taxon>PS1 clade</taxon>
    </lineage>
</organism>
<gene>
    <name evidence="2" type="ORF">DBW69_05005</name>
</gene>
<keyword evidence="1" id="KW-1133">Transmembrane helix</keyword>
<evidence type="ECO:0000256" key="1">
    <source>
        <dbReference type="SAM" id="Phobius"/>
    </source>
</evidence>
<evidence type="ECO:0000313" key="3">
    <source>
        <dbReference type="Proteomes" id="UP000252132"/>
    </source>
</evidence>
<dbReference type="EMBL" id="QOQF01000018">
    <property type="protein sequence ID" value="RCL76723.1"/>
    <property type="molecule type" value="Genomic_DNA"/>
</dbReference>
<dbReference type="AlphaFoldDB" id="A0A368DZK9"/>
<dbReference type="Pfam" id="PF07330">
    <property type="entry name" value="DUF1467"/>
    <property type="match status" value="1"/>
</dbReference>
<evidence type="ECO:0000313" key="2">
    <source>
        <dbReference type="EMBL" id="RCL76723.1"/>
    </source>
</evidence>
<comment type="caution">
    <text evidence="2">The sequence shown here is derived from an EMBL/GenBank/DDBJ whole genome shotgun (WGS) entry which is preliminary data.</text>
</comment>
<dbReference type="InterPro" id="IPR009935">
    <property type="entry name" value="DUF1467"/>
</dbReference>
<dbReference type="Proteomes" id="UP000252132">
    <property type="component" value="Unassembled WGS sequence"/>
</dbReference>
<feature type="transmembrane region" description="Helical" evidence="1">
    <location>
        <begin position="6"/>
        <end position="30"/>
    </location>
</feature>
<proteinExistence type="predicted"/>